<dbReference type="PRINTS" id="PR00260">
    <property type="entry name" value="CHEMTRNSDUCR"/>
</dbReference>
<feature type="coiled-coil region" evidence="8">
    <location>
        <begin position="486"/>
        <end position="524"/>
    </location>
</feature>
<keyword evidence="2" id="KW-1003">Cell membrane</keyword>
<dbReference type="CDD" id="cd11386">
    <property type="entry name" value="MCP_signal"/>
    <property type="match status" value="1"/>
</dbReference>
<dbReference type="InterPro" id="IPR004090">
    <property type="entry name" value="Chemotax_Me-accpt_rcpt"/>
</dbReference>
<dbReference type="PANTHER" id="PTHR43531:SF16">
    <property type="entry name" value="METHYL-ACCEPTING CHEMOTAXIS PROTEIN II"/>
    <property type="match status" value="1"/>
</dbReference>
<dbReference type="Proteomes" id="UP000295106">
    <property type="component" value="Unassembled WGS sequence"/>
</dbReference>
<dbReference type="PANTHER" id="PTHR43531">
    <property type="entry name" value="PROTEIN ICFG"/>
    <property type="match status" value="1"/>
</dbReference>
<accession>A0A4R2LZS2</accession>
<evidence type="ECO:0000313" key="11">
    <source>
        <dbReference type="EMBL" id="TCO99711.1"/>
    </source>
</evidence>
<protein>
    <submittedName>
        <fullName evidence="11">Methyl-accepting chemotaxis sensory transducer with Cache sensor</fullName>
    </submittedName>
</protein>
<dbReference type="SMART" id="SM01049">
    <property type="entry name" value="Cache_2"/>
    <property type="match status" value="1"/>
</dbReference>
<keyword evidence="8" id="KW-0175">Coiled coil</keyword>
<evidence type="ECO:0000256" key="4">
    <source>
        <dbReference type="ARBA" id="ARBA00022989"/>
    </source>
</evidence>
<evidence type="ECO:0000256" key="9">
    <source>
        <dbReference type="SAM" id="Phobius"/>
    </source>
</evidence>
<feature type="domain" description="Methyl-accepting transducer" evidence="10">
    <location>
        <begin position="286"/>
        <end position="515"/>
    </location>
</feature>
<dbReference type="SUPFAM" id="SSF58104">
    <property type="entry name" value="Methyl-accepting chemotaxis protein (MCP) signaling domain"/>
    <property type="match status" value="1"/>
</dbReference>
<evidence type="ECO:0000256" key="1">
    <source>
        <dbReference type="ARBA" id="ARBA00004651"/>
    </source>
</evidence>
<dbReference type="GO" id="GO:0005886">
    <property type="term" value="C:plasma membrane"/>
    <property type="evidence" value="ECO:0007669"/>
    <property type="project" value="UniProtKB-SubCell"/>
</dbReference>
<evidence type="ECO:0000256" key="5">
    <source>
        <dbReference type="ARBA" id="ARBA00023136"/>
    </source>
</evidence>
<dbReference type="Pfam" id="PF00015">
    <property type="entry name" value="MCPsignal"/>
    <property type="match status" value="1"/>
</dbReference>
<dbReference type="Gene3D" id="1.10.287.950">
    <property type="entry name" value="Methyl-accepting chemotaxis protein"/>
    <property type="match status" value="1"/>
</dbReference>
<evidence type="ECO:0000256" key="6">
    <source>
        <dbReference type="ARBA" id="ARBA00029447"/>
    </source>
</evidence>
<comment type="caution">
    <text evidence="11">The sequence shown here is derived from an EMBL/GenBank/DDBJ whole genome shotgun (WGS) entry which is preliminary data.</text>
</comment>
<dbReference type="EMBL" id="SLXD01000014">
    <property type="protein sequence ID" value="TCO99711.1"/>
    <property type="molecule type" value="Genomic_DNA"/>
</dbReference>
<dbReference type="SMART" id="SM00283">
    <property type="entry name" value="MA"/>
    <property type="match status" value="1"/>
</dbReference>
<dbReference type="GO" id="GO:0006935">
    <property type="term" value="P:chemotaxis"/>
    <property type="evidence" value="ECO:0007669"/>
    <property type="project" value="InterPro"/>
</dbReference>
<evidence type="ECO:0000259" key="10">
    <source>
        <dbReference type="PROSITE" id="PS50111"/>
    </source>
</evidence>
<name>A0A4R2LZS2_RUBGE</name>
<keyword evidence="5 9" id="KW-0472">Membrane</keyword>
<dbReference type="AlphaFoldDB" id="A0A4R2LZS2"/>
<dbReference type="GO" id="GO:0007165">
    <property type="term" value="P:signal transduction"/>
    <property type="evidence" value="ECO:0007669"/>
    <property type="project" value="UniProtKB-KW"/>
</dbReference>
<dbReference type="InterPro" id="IPR033480">
    <property type="entry name" value="sCache_2"/>
</dbReference>
<evidence type="ECO:0000313" key="12">
    <source>
        <dbReference type="Proteomes" id="UP000295106"/>
    </source>
</evidence>
<dbReference type="InterPro" id="IPR051310">
    <property type="entry name" value="MCP_chemotaxis"/>
</dbReference>
<reference evidence="11 12" key="1">
    <citation type="submission" date="2019-03" db="EMBL/GenBank/DDBJ databases">
        <title>Genomic Encyclopedia of Type Strains, Phase IV (KMG-IV): sequencing the most valuable type-strain genomes for metagenomic binning, comparative biology and taxonomic classification.</title>
        <authorList>
            <person name="Goeker M."/>
        </authorList>
    </citation>
    <scope>NUCLEOTIDE SEQUENCE [LARGE SCALE GENOMIC DNA]</scope>
    <source>
        <strain evidence="11 12">DSM 1709</strain>
    </source>
</reference>
<dbReference type="Gene3D" id="3.30.450.20">
    <property type="entry name" value="PAS domain"/>
    <property type="match status" value="1"/>
</dbReference>
<keyword evidence="4 9" id="KW-1133">Transmembrane helix</keyword>
<feature type="transmembrane region" description="Helical" evidence="9">
    <location>
        <begin position="204"/>
        <end position="224"/>
    </location>
</feature>
<keyword evidence="7" id="KW-0807">Transducer</keyword>
<evidence type="ECO:0000256" key="7">
    <source>
        <dbReference type="PROSITE-ProRule" id="PRU00284"/>
    </source>
</evidence>
<evidence type="ECO:0000256" key="2">
    <source>
        <dbReference type="ARBA" id="ARBA00022475"/>
    </source>
</evidence>
<dbReference type="FunFam" id="1.10.287.950:FF:000001">
    <property type="entry name" value="Methyl-accepting chemotaxis sensory transducer"/>
    <property type="match status" value="1"/>
</dbReference>
<sequence length="535" mass="55922">MPAANAGIAGDVMFDRLTFKAKMVCLVTTAVAGLLFLLAQAVWQVRQEIDQGQRAQLVAVVDSARAIVAGFQAEAAAGLLSKEQAQAAAKAALRAARFGPEGKDYFYVWTMDGVGVMHPIKPEWEGRDMSGKILDGHGNDLIGSLAKALRASRDGRIFLESAFARPGSKDVVPKLQHAVVIPEWNWFVGTGLYQDVAAAQQRQALLRSLAIGLPLMGLIAFICWSMSRALLRQIGGDPGEARAAMARVASGDLSVELGQVPADSLLGELRHTVLSLRTMVGQVRQATESIATASAQIAAGGQDLSRRTEQTAAQLQHTASAVEQLSGTVDHTAGASRNAAELAAQASGSADRGGRVVHDVVETMAAITASAGRIGDITGVIDGIAFQTNILALNAAVEAARAGEQGRGFAVVAGEVRSLAQRSAQAAQEIKALIGESIERVQTGAEHVQRAGGAMNDIVDQVQKAAAIIRQISGAAAEQSAGLGQINRSVADLDEATQRNAALVEESAAAAGSLQEQARRLEETMRGFRLATHGA</sequence>
<evidence type="ECO:0000256" key="3">
    <source>
        <dbReference type="ARBA" id="ARBA00022692"/>
    </source>
</evidence>
<evidence type="ECO:0000256" key="8">
    <source>
        <dbReference type="SAM" id="Coils"/>
    </source>
</evidence>
<gene>
    <name evidence="11" type="ORF">EV684_1147</name>
</gene>
<keyword evidence="3 9" id="KW-0812">Transmembrane</keyword>
<dbReference type="Pfam" id="PF17200">
    <property type="entry name" value="sCache_2"/>
    <property type="match status" value="1"/>
</dbReference>
<comment type="subcellular location">
    <subcellularLocation>
        <location evidence="1">Cell membrane</location>
        <topology evidence="1">Multi-pass membrane protein</topology>
    </subcellularLocation>
</comment>
<dbReference type="InterPro" id="IPR004089">
    <property type="entry name" value="MCPsignal_dom"/>
</dbReference>
<comment type="similarity">
    <text evidence="6">Belongs to the methyl-accepting chemotaxis (MCP) protein family.</text>
</comment>
<dbReference type="GO" id="GO:0004888">
    <property type="term" value="F:transmembrane signaling receptor activity"/>
    <property type="evidence" value="ECO:0007669"/>
    <property type="project" value="InterPro"/>
</dbReference>
<organism evidence="11 12">
    <name type="scientific">Rubrivivax gelatinosus</name>
    <name type="common">Rhodocyclus gelatinosus</name>
    <name type="synonym">Rhodopseudomonas gelatinosa</name>
    <dbReference type="NCBI Taxonomy" id="28068"/>
    <lineage>
        <taxon>Bacteria</taxon>
        <taxon>Pseudomonadati</taxon>
        <taxon>Pseudomonadota</taxon>
        <taxon>Betaproteobacteria</taxon>
        <taxon>Burkholderiales</taxon>
        <taxon>Sphaerotilaceae</taxon>
        <taxon>Rubrivivax</taxon>
    </lineage>
</organism>
<dbReference type="PROSITE" id="PS50111">
    <property type="entry name" value="CHEMOTAXIS_TRANSDUC_2"/>
    <property type="match status" value="1"/>
</dbReference>
<proteinExistence type="inferred from homology"/>